<sequence length="312" mass="35860">MTKSNILRIVKLVVLVAIFSYLLDKLVFISLSSLSNQVFSGQKVGKLNHYLAVKDSMKILIFGNSRANRHINTTLISEQAFNMGVDGKGLAFTSTLVKLLPVKKQQLIIVNIDPQQLFDKSYDGSDIMHLAHKYHHIAIIAKSIDQSESRNPLRNFYWSLDYNNKSLSIIKHYFLPEYNHKKFTGYEPIVLSKKQTQTRAKKLTYATSNCDTLLKINPLAMYHLKEIVSFCKQNNKKLLVVNTPYYHDLCKNDNILMARILKDLQVNFWDYGDYFGKKSAPDLWQDKAHLSQQGAHLFSQGLSKKLKSTYSF</sequence>
<organism evidence="2 3">
    <name type="scientific">Microscilla marina ATCC 23134</name>
    <dbReference type="NCBI Taxonomy" id="313606"/>
    <lineage>
        <taxon>Bacteria</taxon>
        <taxon>Pseudomonadati</taxon>
        <taxon>Bacteroidota</taxon>
        <taxon>Cytophagia</taxon>
        <taxon>Cytophagales</taxon>
        <taxon>Microscillaceae</taxon>
        <taxon>Microscilla</taxon>
    </lineage>
</organism>
<reference evidence="2 3" key="1">
    <citation type="submission" date="2007-01" db="EMBL/GenBank/DDBJ databases">
        <authorList>
            <person name="Haygood M."/>
            <person name="Podell S."/>
            <person name="Anderson C."/>
            <person name="Hopkinson B."/>
            <person name="Roe K."/>
            <person name="Barbeau K."/>
            <person name="Gaasterland T."/>
            <person name="Ferriera S."/>
            <person name="Johnson J."/>
            <person name="Kravitz S."/>
            <person name="Beeson K."/>
            <person name="Sutton G."/>
            <person name="Rogers Y.-H."/>
            <person name="Friedman R."/>
            <person name="Frazier M."/>
            <person name="Venter J.C."/>
        </authorList>
    </citation>
    <scope>NUCLEOTIDE SEQUENCE [LARGE SCALE GENOMIC DNA]</scope>
    <source>
        <strain evidence="2 3">ATCC 23134</strain>
    </source>
</reference>
<dbReference type="SUPFAM" id="SSF52266">
    <property type="entry name" value="SGNH hydrolase"/>
    <property type="match status" value="1"/>
</dbReference>
<evidence type="ECO:0000313" key="2">
    <source>
        <dbReference type="EMBL" id="EAY31119.1"/>
    </source>
</evidence>
<evidence type="ECO:0008006" key="4">
    <source>
        <dbReference type="Google" id="ProtNLM"/>
    </source>
</evidence>
<feature type="transmembrane region" description="Helical" evidence="1">
    <location>
        <begin position="12"/>
        <end position="34"/>
    </location>
</feature>
<dbReference type="AlphaFoldDB" id="A1ZF17"/>
<evidence type="ECO:0000256" key="1">
    <source>
        <dbReference type="SAM" id="Phobius"/>
    </source>
</evidence>
<accession>A1ZF17</accession>
<name>A1ZF17_MICM2</name>
<keyword evidence="1" id="KW-0472">Membrane</keyword>
<evidence type="ECO:0000313" key="3">
    <source>
        <dbReference type="Proteomes" id="UP000004095"/>
    </source>
</evidence>
<keyword evidence="1" id="KW-0812">Transmembrane</keyword>
<dbReference type="EMBL" id="AAWS01000004">
    <property type="protein sequence ID" value="EAY31119.1"/>
    <property type="molecule type" value="Genomic_DNA"/>
</dbReference>
<dbReference type="eggNOG" id="COG2755">
    <property type="taxonomic scope" value="Bacteria"/>
</dbReference>
<proteinExistence type="predicted"/>
<protein>
    <recommendedName>
        <fullName evidence="4">SGNH/GDSL hydrolase family protein</fullName>
    </recommendedName>
</protein>
<keyword evidence="1" id="KW-1133">Transmembrane helix</keyword>
<dbReference type="OrthoDB" id="869432at2"/>
<dbReference type="RefSeq" id="WP_002694272.1">
    <property type="nucleotide sequence ID" value="NZ_AAWS01000004.1"/>
</dbReference>
<comment type="caution">
    <text evidence="2">The sequence shown here is derived from an EMBL/GenBank/DDBJ whole genome shotgun (WGS) entry which is preliminary data.</text>
</comment>
<gene>
    <name evidence="2" type="ORF">M23134_07527</name>
</gene>
<keyword evidence="3" id="KW-1185">Reference proteome</keyword>
<dbReference type="Proteomes" id="UP000004095">
    <property type="component" value="Unassembled WGS sequence"/>
</dbReference>